<evidence type="ECO:0000256" key="1">
    <source>
        <dbReference type="SAM" id="Phobius"/>
    </source>
</evidence>
<feature type="domain" description="DUF4178" evidence="2">
    <location>
        <begin position="79"/>
        <end position="205"/>
    </location>
</feature>
<keyword evidence="1" id="KW-1133">Transmembrane helix</keyword>
<keyword evidence="1" id="KW-0472">Membrane</keyword>
<keyword evidence="4" id="KW-1185">Reference proteome</keyword>
<dbReference type="AlphaFoldDB" id="A0A1I7FFU9"/>
<reference evidence="3 4" key="1">
    <citation type="submission" date="2016-10" db="EMBL/GenBank/DDBJ databases">
        <authorList>
            <person name="de Groot N.N."/>
        </authorList>
    </citation>
    <scope>NUCLEOTIDE SEQUENCE [LARGE SCALE GENOMIC DNA]</scope>
    <source>
        <strain evidence="3 4">R-24608</strain>
    </source>
</reference>
<protein>
    <recommendedName>
        <fullName evidence="2">DUF4178 domain-containing protein</fullName>
    </recommendedName>
</protein>
<evidence type="ECO:0000313" key="4">
    <source>
        <dbReference type="Proteomes" id="UP000183656"/>
    </source>
</evidence>
<feature type="transmembrane region" description="Helical" evidence="1">
    <location>
        <begin position="445"/>
        <end position="469"/>
    </location>
</feature>
<dbReference type="Proteomes" id="UP000183656">
    <property type="component" value="Unassembled WGS sequence"/>
</dbReference>
<dbReference type="InterPro" id="IPR025235">
    <property type="entry name" value="DUF4178"/>
</dbReference>
<evidence type="ECO:0000259" key="2">
    <source>
        <dbReference type="Pfam" id="PF13785"/>
    </source>
</evidence>
<dbReference type="Pfam" id="PF13785">
    <property type="entry name" value="DUF4178"/>
    <property type="match status" value="2"/>
</dbReference>
<dbReference type="STRING" id="343013.SAMN04489707_100237"/>
<evidence type="ECO:0000313" key="3">
    <source>
        <dbReference type="EMBL" id="SFU35014.1"/>
    </source>
</evidence>
<feature type="domain" description="DUF4178" evidence="2">
    <location>
        <begin position="281"/>
        <end position="418"/>
    </location>
</feature>
<dbReference type="RefSeq" id="WP_054255236.1">
    <property type="nucleotide sequence ID" value="NZ_CYIG01000005.1"/>
</dbReference>
<sequence length="500" mass="53425">MATSPTQRTYQAPCPGCGAPVEFRSAQSTHAVCAYCQSTVVRSGDVLQRLGKMAELFDDHSPLQLMATGRVPLDGKELPFTLVGRLQFKGDAGVWTEWAAFLDDGTLATLSEDNGAYVFTRAIDPGRELPEARRFRVGTTTAINGKPYSVAFSGQACLIAAQGELPKLPPLGEPFGMVELRSSEGDVLSIDYSRQPPQVERGRAVLLDDLKLQGLKDASVKDEKGRQFSCPHCGAPVQVQLATTKSLTCPSCASLINLDSGVGGELRAAEQDEPVQPLIALGSKAQLQGVHWQVVGFQHRMGREPGDDELFGWNEYLLYNQKRGFAFLVDAEDGWSLVRPATGAPRLSSDGRSATYLGSTYALQYSYDAETTYVLGEFYWPVARGQKTANRDFANSKGLLSMEQTANEVTWSSGDRLQADTVAQAFGLKDKADLLQRGSDPGPFVASKGAGCGTVILIAVVIIILLIILSDCSGGSSGGSGYSRNSGGSWGGYSSGGGHK</sequence>
<proteinExistence type="predicted"/>
<gene>
    <name evidence="3" type="ORF">SAMN04489707_100237</name>
</gene>
<name>A0A1I7FFU9_9BURK</name>
<dbReference type="OrthoDB" id="228033at2"/>
<organism evidence="3 4">
    <name type="scientific">Paenacidovorax caeni</name>
    <dbReference type="NCBI Taxonomy" id="343013"/>
    <lineage>
        <taxon>Bacteria</taxon>
        <taxon>Pseudomonadati</taxon>
        <taxon>Pseudomonadota</taxon>
        <taxon>Betaproteobacteria</taxon>
        <taxon>Burkholderiales</taxon>
        <taxon>Comamonadaceae</taxon>
        <taxon>Paenacidovorax</taxon>
    </lineage>
</organism>
<accession>A0A1I7FFU9</accession>
<keyword evidence="1" id="KW-0812">Transmembrane</keyword>
<dbReference type="EMBL" id="FPBX01000002">
    <property type="protein sequence ID" value="SFU35014.1"/>
    <property type="molecule type" value="Genomic_DNA"/>
</dbReference>